<name>A0A9N9J989_9GLOM</name>
<gene>
    <name evidence="2" type="ORF">FCALED_LOCUS17529</name>
</gene>
<feature type="non-terminal residue" evidence="2">
    <location>
        <position position="1"/>
    </location>
</feature>
<sequence>SSSASNNSNLQSYNQSSNIRYQDACYANISLNEYTSKELEFDISSPPALNANSSKVTSNTQHQSRTHTSLINSSILSENSSRKRDIEESEINSYVI</sequence>
<protein>
    <submittedName>
        <fullName evidence="2">12120_t:CDS:1</fullName>
    </submittedName>
</protein>
<dbReference type="Proteomes" id="UP000789570">
    <property type="component" value="Unassembled WGS sequence"/>
</dbReference>
<reference evidence="2" key="1">
    <citation type="submission" date="2021-06" db="EMBL/GenBank/DDBJ databases">
        <authorList>
            <person name="Kallberg Y."/>
            <person name="Tangrot J."/>
            <person name="Rosling A."/>
        </authorList>
    </citation>
    <scope>NUCLEOTIDE SEQUENCE</scope>
    <source>
        <strain evidence="2">UK204</strain>
    </source>
</reference>
<keyword evidence="3" id="KW-1185">Reference proteome</keyword>
<feature type="compositionally biased region" description="Polar residues" evidence="1">
    <location>
        <begin position="50"/>
        <end position="68"/>
    </location>
</feature>
<comment type="caution">
    <text evidence="2">The sequence shown here is derived from an EMBL/GenBank/DDBJ whole genome shotgun (WGS) entry which is preliminary data.</text>
</comment>
<accession>A0A9N9J989</accession>
<proteinExistence type="predicted"/>
<feature type="compositionally biased region" description="Low complexity" evidence="1">
    <location>
        <begin position="69"/>
        <end position="79"/>
    </location>
</feature>
<evidence type="ECO:0000256" key="1">
    <source>
        <dbReference type="SAM" id="MobiDB-lite"/>
    </source>
</evidence>
<feature type="region of interest" description="Disordered" evidence="1">
    <location>
        <begin position="44"/>
        <end position="96"/>
    </location>
</feature>
<organism evidence="2 3">
    <name type="scientific">Funneliformis caledonium</name>
    <dbReference type="NCBI Taxonomy" id="1117310"/>
    <lineage>
        <taxon>Eukaryota</taxon>
        <taxon>Fungi</taxon>
        <taxon>Fungi incertae sedis</taxon>
        <taxon>Mucoromycota</taxon>
        <taxon>Glomeromycotina</taxon>
        <taxon>Glomeromycetes</taxon>
        <taxon>Glomerales</taxon>
        <taxon>Glomeraceae</taxon>
        <taxon>Funneliformis</taxon>
    </lineage>
</organism>
<dbReference type="AlphaFoldDB" id="A0A9N9J989"/>
<evidence type="ECO:0000313" key="3">
    <source>
        <dbReference type="Proteomes" id="UP000789570"/>
    </source>
</evidence>
<evidence type="ECO:0000313" key="2">
    <source>
        <dbReference type="EMBL" id="CAG8770864.1"/>
    </source>
</evidence>
<dbReference type="EMBL" id="CAJVPQ010027317">
    <property type="protein sequence ID" value="CAG8770864.1"/>
    <property type="molecule type" value="Genomic_DNA"/>
</dbReference>
<feature type="non-terminal residue" evidence="2">
    <location>
        <position position="96"/>
    </location>
</feature>